<dbReference type="EMBL" id="FOXH01000011">
    <property type="protein sequence ID" value="SFQ18218.1"/>
    <property type="molecule type" value="Genomic_DNA"/>
</dbReference>
<protein>
    <submittedName>
        <fullName evidence="1">Uncharacterized protein</fullName>
    </submittedName>
</protein>
<dbReference type="OrthoDB" id="9890274at2"/>
<dbReference type="RefSeq" id="WP_092018534.1">
    <property type="nucleotide sequence ID" value="NZ_FOXH01000011.1"/>
</dbReference>
<evidence type="ECO:0000313" key="1">
    <source>
        <dbReference type="EMBL" id="SFQ18218.1"/>
    </source>
</evidence>
<gene>
    <name evidence="1" type="ORF">SAMN04515674_111156</name>
</gene>
<sequence>MQAIKPLIILSKRINIITICSLMIVAGTSGCTDHFFPDRFIPLNPEEYFRPTVPDSIEVFAAQNPSRPYHEIGIFYLYNSGKNAGQQVGRAKKFMADYGANAIIRLDITDTYLKGVAVRWK</sequence>
<name>A0A1I5WF62_9BACT</name>
<keyword evidence="2" id="KW-1185">Reference proteome</keyword>
<organism evidence="1 2">
    <name type="scientific">Pseudarcicella hirudinis</name>
    <dbReference type="NCBI Taxonomy" id="1079859"/>
    <lineage>
        <taxon>Bacteria</taxon>
        <taxon>Pseudomonadati</taxon>
        <taxon>Bacteroidota</taxon>
        <taxon>Cytophagia</taxon>
        <taxon>Cytophagales</taxon>
        <taxon>Flectobacillaceae</taxon>
        <taxon>Pseudarcicella</taxon>
    </lineage>
</organism>
<dbReference type="PROSITE" id="PS51257">
    <property type="entry name" value="PROKAR_LIPOPROTEIN"/>
    <property type="match status" value="1"/>
</dbReference>
<accession>A0A1I5WF62</accession>
<proteinExistence type="predicted"/>
<dbReference type="Proteomes" id="UP000199306">
    <property type="component" value="Unassembled WGS sequence"/>
</dbReference>
<dbReference type="AlphaFoldDB" id="A0A1I5WF62"/>
<evidence type="ECO:0000313" key="2">
    <source>
        <dbReference type="Proteomes" id="UP000199306"/>
    </source>
</evidence>
<reference evidence="1 2" key="1">
    <citation type="submission" date="2016-10" db="EMBL/GenBank/DDBJ databases">
        <authorList>
            <person name="de Groot N.N."/>
        </authorList>
    </citation>
    <scope>NUCLEOTIDE SEQUENCE [LARGE SCALE GENOMIC DNA]</scope>
    <source>
        <strain evidence="2">E92,LMG 26720,CCM 7988</strain>
    </source>
</reference>